<evidence type="ECO:0000313" key="4">
    <source>
        <dbReference type="Proteomes" id="UP001321047"/>
    </source>
</evidence>
<proteinExistence type="inferred from homology"/>
<protein>
    <submittedName>
        <fullName evidence="3">CapA family protein</fullName>
    </submittedName>
</protein>
<dbReference type="PANTHER" id="PTHR33393">
    <property type="entry name" value="POLYGLUTAMINE SYNTHESIS ACCESSORY PROTEIN RV0574C-RELATED"/>
    <property type="match status" value="1"/>
</dbReference>
<dbReference type="InterPro" id="IPR029052">
    <property type="entry name" value="Metallo-depent_PP-like"/>
</dbReference>
<dbReference type="InterPro" id="IPR052169">
    <property type="entry name" value="CW_Biosynth-Accessory"/>
</dbReference>
<dbReference type="RefSeq" id="WP_342810009.1">
    <property type="nucleotide sequence ID" value="NZ_JAOPJZ010000020.1"/>
</dbReference>
<comment type="similarity">
    <text evidence="1">Belongs to the CapA family.</text>
</comment>
<feature type="domain" description="Capsule synthesis protein CapA" evidence="2">
    <location>
        <begin position="9"/>
        <end position="244"/>
    </location>
</feature>
<evidence type="ECO:0000256" key="1">
    <source>
        <dbReference type="ARBA" id="ARBA00005662"/>
    </source>
</evidence>
<evidence type="ECO:0000259" key="2">
    <source>
        <dbReference type="SMART" id="SM00854"/>
    </source>
</evidence>
<accession>A0AAP2ZB89</accession>
<dbReference type="Pfam" id="PF09587">
    <property type="entry name" value="PGA_cap"/>
    <property type="match status" value="1"/>
</dbReference>
<dbReference type="Proteomes" id="UP001321047">
    <property type="component" value="Unassembled WGS sequence"/>
</dbReference>
<dbReference type="EMBL" id="JAOPJZ010000020">
    <property type="protein sequence ID" value="MCU4753698.1"/>
    <property type="molecule type" value="Genomic_DNA"/>
</dbReference>
<dbReference type="AlphaFoldDB" id="A0AAP2ZB89"/>
<dbReference type="SMART" id="SM00854">
    <property type="entry name" value="PGA_cap"/>
    <property type="match status" value="1"/>
</dbReference>
<dbReference type="SUPFAM" id="SSF56300">
    <property type="entry name" value="Metallo-dependent phosphatases"/>
    <property type="match status" value="1"/>
</dbReference>
<name>A0AAP2ZB89_9EURY</name>
<organism evidence="3 4">
    <name type="scientific">Natronosalvus hydrolyticus</name>
    <dbReference type="NCBI Taxonomy" id="2979988"/>
    <lineage>
        <taxon>Archaea</taxon>
        <taxon>Methanobacteriati</taxon>
        <taxon>Methanobacteriota</taxon>
        <taxon>Stenosarchaea group</taxon>
        <taxon>Halobacteria</taxon>
        <taxon>Halobacteriales</taxon>
        <taxon>Natrialbaceae</taxon>
        <taxon>Natronosalvus</taxon>
    </lineage>
</organism>
<gene>
    <name evidence="3" type="ORF">OB919_17200</name>
</gene>
<keyword evidence="4" id="KW-1185">Reference proteome</keyword>
<evidence type="ECO:0000313" key="3">
    <source>
        <dbReference type="EMBL" id="MCU4753698.1"/>
    </source>
</evidence>
<dbReference type="CDD" id="cd07381">
    <property type="entry name" value="MPP_CapA"/>
    <property type="match status" value="1"/>
</dbReference>
<dbReference type="PANTHER" id="PTHR33393:SF11">
    <property type="entry name" value="POLYGLUTAMINE SYNTHESIS ACCESSORY PROTEIN RV0574C-RELATED"/>
    <property type="match status" value="1"/>
</dbReference>
<dbReference type="InterPro" id="IPR019079">
    <property type="entry name" value="Capsule_synth_CapA"/>
</dbReference>
<dbReference type="Gene3D" id="3.60.21.10">
    <property type="match status" value="1"/>
</dbReference>
<reference evidence="3 4" key="1">
    <citation type="submission" date="2022-09" db="EMBL/GenBank/DDBJ databases">
        <title>Enrichment on poylsaccharides allowed isolation of novel metabolic and taxonomic groups of Haloarchaea.</title>
        <authorList>
            <person name="Sorokin D.Y."/>
            <person name="Elcheninov A.G."/>
            <person name="Khizhniak T.V."/>
            <person name="Kolganova T.V."/>
            <person name="Kublanov I.V."/>
        </authorList>
    </citation>
    <scope>NUCLEOTIDE SEQUENCE [LARGE SCALE GENOMIC DNA]</scope>
    <source>
        <strain evidence="3 4">AArc-curdl1</strain>
    </source>
</reference>
<sequence length="350" mass="39287">MTQFTNKLTIRVVGDLMLGISSHKALATGNTIPNRIHTEPQSIFQDVSPILKNCDLLLGNLECPLSNSYTSTDSELAPFLLGPAAAAHHLNSAEFDCLSLANNHILDHGEQPVKQTIKLLNERGIDHVGDPLRQNDEIEYQIKGRTVALGGFNLCPQGKQDSEYNLFNFIERNQAADLIILMIHWGWGYEHLSYPSSEQVSLGHDLIDAGADIILGAHSHVFQTVEQYSGGIIAYSLGNFLFDMWRLENNNTGILTITHEKSGVIDASVDAAIIQNGLILQSERDMNALIQEAPPKIPTNIELRAKIINAKHRLGILYYYLRYLHKFSIRYHYKNISRWTRKILGSQRHV</sequence>
<comment type="caution">
    <text evidence="3">The sequence shown here is derived from an EMBL/GenBank/DDBJ whole genome shotgun (WGS) entry which is preliminary data.</text>
</comment>